<keyword evidence="1" id="KW-0812">Transmembrane</keyword>
<protein>
    <submittedName>
        <fullName evidence="2">Uncharacterized protein</fullName>
    </submittedName>
</protein>
<feature type="transmembrane region" description="Helical" evidence="1">
    <location>
        <begin position="277"/>
        <end position="300"/>
    </location>
</feature>
<feature type="transmembrane region" description="Helical" evidence="1">
    <location>
        <begin position="198"/>
        <end position="222"/>
    </location>
</feature>
<name>A0A8J2KHN4_9HEXA</name>
<dbReference type="EMBL" id="CAJVCH010287057">
    <property type="protein sequence ID" value="CAG7785004.1"/>
    <property type="molecule type" value="Genomic_DNA"/>
</dbReference>
<feature type="transmembrane region" description="Helical" evidence="1">
    <location>
        <begin position="132"/>
        <end position="152"/>
    </location>
</feature>
<proteinExistence type="predicted"/>
<feature type="transmembrane region" description="Helical" evidence="1">
    <location>
        <begin position="173"/>
        <end position="192"/>
    </location>
</feature>
<gene>
    <name evidence="2" type="ORF">AFUS01_LOCUS23656</name>
</gene>
<evidence type="ECO:0000256" key="1">
    <source>
        <dbReference type="SAM" id="Phobius"/>
    </source>
</evidence>
<accession>A0A8J2KHN4</accession>
<feature type="transmembrane region" description="Helical" evidence="1">
    <location>
        <begin position="243"/>
        <end position="265"/>
    </location>
</feature>
<dbReference type="AlphaFoldDB" id="A0A8J2KHN4"/>
<keyword evidence="1" id="KW-0472">Membrane</keyword>
<reference evidence="2" key="1">
    <citation type="submission" date="2021-06" db="EMBL/GenBank/DDBJ databases">
        <authorList>
            <person name="Hodson N. C."/>
            <person name="Mongue J. A."/>
            <person name="Jaron S. K."/>
        </authorList>
    </citation>
    <scope>NUCLEOTIDE SEQUENCE</scope>
</reference>
<keyword evidence="3" id="KW-1185">Reference proteome</keyword>
<evidence type="ECO:0000313" key="3">
    <source>
        <dbReference type="Proteomes" id="UP000708208"/>
    </source>
</evidence>
<sequence>MLGKKSIAALRTIVTLGKYVKIHPYDWDQFSESVIITKSRMQRIIFYSMTFHMWMEAAYQSTVLVAEINDPNVSFEAYLKLALHFVSRLTSCVITTSTVLETKREIAEFYRLSIRLNYFFEEHLHENRRDHVWIILWGYVLFVYAHPFGVMFSYISESRASRYWHSKLVPVHIYPYTIPAFAMLELLVSFWANFGPIFYAWSLVIHSFTSYSWIEAMILTNTSDPARKRAQHLYRTLQIYDRVYNNLVGYAWTFGIGALLFIHILCNSLTVRFFHTVVFPANVVMALTMFMLGWVARVLYRRASGLATLSAEFARTYRLSQSKLLRSFGYSCNIINVEVRPFFYMKRLTPLTYIRLVLDNTINILLVT</sequence>
<keyword evidence="1" id="KW-1133">Transmembrane helix</keyword>
<comment type="caution">
    <text evidence="2">The sequence shown here is derived from an EMBL/GenBank/DDBJ whole genome shotgun (WGS) entry which is preliminary data.</text>
</comment>
<evidence type="ECO:0000313" key="2">
    <source>
        <dbReference type="EMBL" id="CAG7785004.1"/>
    </source>
</evidence>
<dbReference type="Proteomes" id="UP000708208">
    <property type="component" value="Unassembled WGS sequence"/>
</dbReference>
<organism evidence="2 3">
    <name type="scientific">Allacma fusca</name>
    <dbReference type="NCBI Taxonomy" id="39272"/>
    <lineage>
        <taxon>Eukaryota</taxon>
        <taxon>Metazoa</taxon>
        <taxon>Ecdysozoa</taxon>
        <taxon>Arthropoda</taxon>
        <taxon>Hexapoda</taxon>
        <taxon>Collembola</taxon>
        <taxon>Symphypleona</taxon>
        <taxon>Sminthuridae</taxon>
        <taxon>Allacma</taxon>
    </lineage>
</organism>